<accession>A0A7S3ZYN4</accession>
<keyword evidence="3" id="KW-1185">Reference proteome</keyword>
<protein>
    <submittedName>
        <fullName evidence="1">Uncharacterized protein</fullName>
    </submittedName>
</protein>
<dbReference type="EMBL" id="CAKKNE010000005">
    <property type="protein sequence ID" value="CAH0378124.1"/>
    <property type="molecule type" value="Genomic_DNA"/>
</dbReference>
<organism evidence="1">
    <name type="scientific">Pelagomonas calceolata</name>
    <dbReference type="NCBI Taxonomy" id="35677"/>
    <lineage>
        <taxon>Eukaryota</taxon>
        <taxon>Sar</taxon>
        <taxon>Stramenopiles</taxon>
        <taxon>Ochrophyta</taxon>
        <taxon>Pelagophyceae</taxon>
        <taxon>Pelagomonadales</taxon>
        <taxon>Pelagomonadaceae</taxon>
        <taxon>Pelagomonas</taxon>
    </lineage>
</organism>
<evidence type="ECO:0000313" key="2">
    <source>
        <dbReference type="EMBL" id="CAH0378124.1"/>
    </source>
</evidence>
<dbReference type="AlphaFoldDB" id="A0A7S3ZYN4"/>
<dbReference type="EMBL" id="HBIW01015542">
    <property type="protein sequence ID" value="CAE0697976.1"/>
    <property type="molecule type" value="Transcribed_RNA"/>
</dbReference>
<dbReference type="Proteomes" id="UP000789595">
    <property type="component" value="Unassembled WGS sequence"/>
</dbReference>
<reference evidence="1" key="1">
    <citation type="submission" date="2021-01" db="EMBL/GenBank/DDBJ databases">
        <authorList>
            <person name="Corre E."/>
            <person name="Pelletier E."/>
            <person name="Niang G."/>
            <person name="Scheremetjew M."/>
            <person name="Finn R."/>
            <person name="Kale V."/>
            <person name="Holt S."/>
            <person name="Cochrane G."/>
            <person name="Meng A."/>
            <person name="Brown T."/>
            <person name="Cohen L."/>
        </authorList>
    </citation>
    <scope>NUCLEOTIDE SEQUENCE</scope>
    <source>
        <strain evidence="1">CCMP1756</strain>
    </source>
</reference>
<evidence type="ECO:0000313" key="3">
    <source>
        <dbReference type="Proteomes" id="UP000789595"/>
    </source>
</evidence>
<dbReference type="OrthoDB" id="196072at2759"/>
<name>A0A7S3ZYN4_9STRA</name>
<evidence type="ECO:0000313" key="1">
    <source>
        <dbReference type="EMBL" id="CAE0697976.1"/>
    </source>
</evidence>
<gene>
    <name evidence="1" type="ORF">PCAL00307_LOCUS13412</name>
    <name evidence="2" type="ORF">PECAL_5P26420</name>
</gene>
<sequence>MRAPLACAFVAAAAAFPSLRRRMAIEENQPREHTAIYVWDKAVWFAPHGHDPAEPPDEWTRRRLGDYENDYEKPEAQDSTKKCFMIAKKIRVNFEIDPLSGDKYGCMSCDPTVGWPTGSCPTQKKCPQTEEDAKPCDKMDCQVYVDQLYEYCRGKKGFLFFVPEQKPKTLPAGFFYDPEDTITGTWNDEVEQAIKIAVEKCGCNGAAGSRASLVLAVLVAAVGVLLA</sequence>
<reference evidence="2" key="2">
    <citation type="submission" date="2021-11" db="EMBL/GenBank/DDBJ databases">
        <authorList>
            <consortium name="Genoscope - CEA"/>
            <person name="William W."/>
        </authorList>
    </citation>
    <scope>NUCLEOTIDE SEQUENCE</scope>
</reference>
<proteinExistence type="predicted"/>